<evidence type="ECO:0000313" key="1">
    <source>
        <dbReference type="EMBL" id="BAH69902.1"/>
    </source>
</evidence>
<organism evidence="1 2">
    <name type="scientific">Mycoplasmopsis fermentans (strain ATCC 19989 / NBRC 14854 / NCTC 10117 / PG18)</name>
    <name type="common">Mycoplasma fermentans</name>
    <dbReference type="NCBI Taxonomy" id="496833"/>
    <lineage>
        <taxon>Bacteria</taxon>
        <taxon>Bacillati</taxon>
        <taxon>Mycoplasmatota</taxon>
        <taxon>Mycoplasmoidales</taxon>
        <taxon>Metamycoplasmataceae</taxon>
        <taxon>Mycoplasmopsis</taxon>
    </lineage>
</organism>
<reference evidence="1 2" key="1">
    <citation type="journal article" date="2009" name="Curr. Microbiol.">
        <title>Molecular cloning and expression of a novel cholinephosphotransferase involved in glycoglycerophospholipid biosynthesis of Mycoplasma fermentans.</title>
        <authorList>
            <person name="Ishida N."/>
            <person name="Irikura D."/>
            <person name="Matsuda K."/>
            <person name="Sato S."/>
            <person name="Asano K."/>
        </authorList>
    </citation>
    <scope>NUCLEOTIDE SEQUENCE [LARGE SCALE GENOMIC DNA]</scope>
    <source>
        <strain evidence="2">ATCC 19989 / NBRC 14854 / NCTC 10117 / PG18</strain>
    </source>
</reference>
<gene>
    <name evidence="1" type="ordered locus">MBIO_0637</name>
</gene>
<keyword evidence="2" id="KW-1185">Reference proteome</keyword>
<dbReference type="InterPro" id="IPR038136">
    <property type="entry name" value="CofD-like_dom_sf"/>
</dbReference>
<protein>
    <submittedName>
        <fullName evidence="1">Uncharacterized protein</fullName>
    </submittedName>
</protein>
<proteinExistence type="predicted"/>
<dbReference type="RefSeq" id="WP_015511102.1">
    <property type="nucleotide sequence ID" value="NC_021002.1"/>
</dbReference>
<dbReference type="Gene3D" id="3.40.50.10680">
    <property type="entry name" value="CofD-like domains"/>
    <property type="match status" value="1"/>
</dbReference>
<dbReference type="Proteomes" id="UP000006810">
    <property type="component" value="Chromosome"/>
</dbReference>
<dbReference type="HOGENOM" id="CLU_1466677_0_0_14"/>
<dbReference type="EMBL" id="AP009608">
    <property type="protein sequence ID" value="BAH69902.1"/>
    <property type="molecule type" value="Genomic_DNA"/>
</dbReference>
<name>C4XFI0_MYCFP</name>
<dbReference type="AlphaFoldDB" id="C4XFI0"/>
<dbReference type="InterPro" id="IPR002882">
    <property type="entry name" value="CofD"/>
</dbReference>
<dbReference type="GO" id="GO:0043743">
    <property type="term" value="F:LPPG:FO 2-phospho-L-lactate transferase activity"/>
    <property type="evidence" value="ECO:0007669"/>
    <property type="project" value="InterPro"/>
</dbReference>
<accession>C4XFI0</accession>
<dbReference type="SUPFAM" id="SSF142338">
    <property type="entry name" value="CofD-like"/>
    <property type="match status" value="1"/>
</dbReference>
<dbReference type="KEGG" id="mfp:MBIO_0637"/>
<dbReference type="Pfam" id="PF01933">
    <property type="entry name" value="CofD"/>
    <property type="match status" value="1"/>
</dbReference>
<sequence length="184" mass="21150">MGIDDFVVLNSFDNIFIKALTESGTIIDDEGKTVFWNNKNDRIISTIYEGKIKYGLNPKAIELIDNSDLIIISTGTFWSSIQPTIEYMNFYDYINKAKCQKIWIINNEDDGDSFGVTNLDFIHYMERTGLDLSNVKILLNKSAKETLKLTIPNYNFIVKDMGNIKGKQEPEKMVKSVIDTYYDK</sequence>
<evidence type="ECO:0000313" key="2">
    <source>
        <dbReference type="Proteomes" id="UP000006810"/>
    </source>
</evidence>
<dbReference type="PATRIC" id="fig|496833.3.peg.228"/>